<reference evidence="2" key="1">
    <citation type="submission" date="2016-11" db="UniProtKB">
        <authorList>
            <consortium name="WormBaseParasite"/>
        </authorList>
    </citation>
    <scope>IDENTIFICATION</scope>
</reference>
<protein>
    <submittedName>
        <fullName evidence="2">FBA_2 domain-containing protein</fullName>
    </submittedName>
</protein>
<name>A0A1I7Y421_9BILA</name>
<evidence type="ECO:0000313" key="1">
    <source>
        <dbReference type="Proteomes" id="UP000095287"/>
    </source>
</evidence>
<organism evidence="1 2">
    <name type="scientific">Steinernema glaseri</name>
    <dbReference type="NCBI Taxonomy" id="37863"/>
    <lineage>
        <taxon>Eukaryota</taxon>
        <taxon>Metazoa</taxon>
        <taxon>Ecdysozoa</taxon>
        <taxon>Nematoda</taxon>
        <taxon>Chromadorea</taxon>
        <taxon>Rhabditida</taxon>
        <taxon>Tylenchina</taxon>
        <taxon>Panagrolaimomorpha</taxon>
        <taxon>Strongyloidoidea</taxon>
        <taxon>Steinernematidae</taxon>
        <taxon>Steinernema</taxon>
    </lineage>
</organism>
<proteinExistence type="predicted"/>
<evidence type="ECO:0000313" key="2">
    <source>
        <dbReference type="WBParaSite" id="L893_g12262.t1"/>
    </source>
</evidence>
<sequence>MNDVLRLLPVSNYDAFCSLQGRFGQIAKQWKERWFVAYLLIYMDPTTKKIEWALVKEQNIPKFLPNSYADLTECALKDYSHFYEKEFTVSINESKTYEELHMLTWTPTTVDQIRTCIRNVKCDMKCLAVSVIPPWERGDLPPYNPDFLLSIIPRETIFNDITIDDDVRSSYVDERLQQSIRTGKLRHVTYEKFIEEAPVEYLMDIAVSTNVECVEVSQRCEHKPFLKELTELWMREPEKFTRQKTICGLCKLAEYHTFAEQFRRFDRLPGKEILDETVSSEYVESDQVFFEMKHPTAPNRRIVIGFFGNENWEVKDFKDCTEDRGCLSYCLFMID</sequence>
<dbReference type="Proteomes" id="UP000095287">
    <property type="component" value="Unplaced"/>
</dbReference>
<dbReference type="WBParaSite" id="L893_g12262.t1">
    <property type="protein sequence ID" value="L893_g12262.t1"/>
    <property type="gene ID" value="L893_g12262"/>
</dbReference>
<keyword evidence="1" id="KW-1185">Reference proteome</keyword>
<dbReference type="AlphaFoldDB" id="A0A1I7Y421"/>
<accession>A0A1I7Y421</accession>